<evidence type="ECO:0000313" key="1">
    <source>
        <dbReference type="EMBL" id="KAJ6725106.1"/>
    </source>
</evidence>
<organism evidence="1 2">
    <name type="scientific">Salix viminalis</name>
    <name type="common">Common osier</name>
    <name type="synonym">Basket willow</name>
    <dbReference type="NCBI Taxonomy" id="40686"/>
    <lineage>
        <taxon>Eukaryota</taxon>
        <taxon>Viridiplantae</taxon>
        <taxon>Streptophyta</taxon>
        <taxon>Embryophyta</taxon>
        <taxon>Tracheophyta</taxon>
        <taxon>Spermatophyta</taxon>
        <taxon>Magnoliopsida</taxon>
        <taxon>eudicotyledons</taxon>
        <taxon>Gunneridae</taxon>
        <taxon>Pentapetalae</taxon>
        <taxon>rosids</taxon>
        <taxon>fabids</taxon>
        <taxon>Malpighiales</taxon>
        <taxon>Salicaceae</taxon>
        <taxon>Saliceae</taxon>
        <taxon>Salix</taxon>
    </lineage>
</organism>
<evidence type="ECO:0000313" key="2">
    <source>
        <dbReference type="Proteomes" id="UP001151529"/>
    </source>
</evidence>
<sequence length="84" mass="9718">MGNPTENFSTSQRACLIKPGEKYSRQVLPDLESKPETLHALFNVNDPDLNTEWFSRMRNINVLCLGRWGNSYKKNNEAEETEEN</sequence>
<proteinExistence type="predicted"/>
<gene>
    <name evidence="1" type="ORF">OIU85_022965</name>
</gene>
<keyword evidence="2" id="KW-1185">Reference proteome</keyword>
<accession>A0A9Q0U7Z0</accession>
<reference evidence="1" key="1">
    <citation type="submission" date="2022-11" db="EMBL/GenBank/DDBJ databases">
        <authorList>
            <person name="Hyden B.L."/>
            <person name="Feng K."/>
            <person name="Yates T."/>
            <person name="Jawdy S."/>
            <person name="Smart L.B."/>
            <person name="Muchero W."/>
        </authorList>
    </citation>
    <scope>NUCLEOTIDE SEQUENCE</scope>
    <source>
        <tissue evidence="1">Shoot tip</tissue>
    </source>
</reference>
<dbReference type="AlphaFoldDB" id="A0A9Q0U7Z0"/>
<comment type="caution">
    <text evidence="1">The sequence shown here is derived from an EMBL/GenBank/DDBJ whole genome shotgun (WGS) entry which is preliminary data.</text>
</comment>
<protein>
    <submittedName>
        <fullName evidence="1">Uncharacterized protein</fullName>
    </submittedName>
</protein>
<dbReference type="EMBL" id="JAPFFL010000005">
    <property type="protein sequence ID" value="KAJ6725106.1"/>
    <property type="molecule type" value="Genomic_DNA"/>
</dbReference>
<dbReference type="Proteomes" id="UP001151529">
    <property type="component" value="Chromosome 11"/>
</dbReference>
<name>A0A9Q0U7Z0_SALVM</name>
<dbReference type="OrthoDB" id="1110401at2759"/>
<reference evidence="1" key="2">
    <citation type="journal article" date="2023" name="Int. J. Mol. Sci.">
        <title>De Novo Assembly and Annotation of 11 Diverse Shrub Willow (Salix) Genomes Reveals Novel Gene Organization in Sex-Linked Regions.</title>
        <authorList>
            <person name="Hyden B."/>
            <person name="Feng K."/>
            <person name="Yates T.B."/>
            <person name="Jawdy S."/>
            <person name="Cereghino C."/>
            <person name="Smart L.B."/>
            <person name="Muchero W."/>
        </authorList>
    </citation>
    <scope>NUCLEOTIDE SEQUENCE [LARGE SCALE GENOMIC DNA]</scope>
    <source>
        <tissue evidence="1">Shoot tip</tissue>
    </source>
</reference>